<gene>
    <name evidence="6" type="ORF">F8M41_016215</name>
</gene>
<evidence type="ECO:0000256" key="1">
    <source>
        <dbReference type="ARBA" id="ARBA00004127"/>
    </source>
</evidence>
<dbReference type="GO" id="GO:0016020">
    <property type="term" value="C:membrane"/>
    <property type="evidence" value="ECO:0007669"/>
    <property type="project" value="InterPro"/>
</dbReference>
<evidence type="ECO:0000256" key="5">
    <source>
        <dbReference type="SAM" id="Phobius"/>
    </source>
</evidence>
<dbReference type="Pfam" id="PF04750">
    <property type="entry name" value="Far-17a_AIG1"/>
    <property type="match status" value="1"/>
</dbReference>
<name>A0A8H4EN18_GIGMA</name>
<evidence type="ECO:0000313" key="6">
    <source>
        <dbReference type="EMBL" id="KAF0520569.1"/>
    </source>
</evidence>
<dbReference type="InterPro" id="IPR006838">
    <property type="entry name" value="ADTRP_AIG1"/>
</dbReference>
<organism evidence="6 7">
    <name type="scientific">Gigaspora margarita</name>
    <dbReference type="NCBI Taxonomy" id="4874"/>
    <lineage>
        <taxon>Eukaryota</taxon>
        <taxon>Fungi</taxon>
        <taxon>Fungi incertae sedis</taxon>
        <taxon>Mucoromycota</taxon>
        <taxon>Glomeromycotina</taxon>
        <taxon>Glomeromycetes</taxon>
        <taxon>Diversisporales</taxon>
        <taxon>Gigasporaceae</taxon>
        <taxon>Gigaspora</taxon>
    </lineage>
</organism>
<comment type="subcellular location">
    <subcellularLocation>
        <location evidence="1">Endomembrane system</location>
        <topology evidence="1">Multi-pass membrane protein</topology>
    </subcellularLocation>
</comment>
<keyword evidence="4 5" id="KW-0472">Membrane</keyword>
<feature type="transmembrane region" description="Helical" evidence="5">
    <location>
        <begin position="117"/>
        <end position="140"/>
    </location>
</feature>
<dbReference type="EMBL" id="WTPW01000349">
    <property type="protein sequence ID" value="KAF0520569.1"/>
    <property type="molecule type" value="Genomic_DNA"/>
</dbReference>
<feature type="transmembrane region" description="Helical" evidence="5">
    <location>
        <begin position="190"/>
        <end position="214"/>
    </location>
</feature>
<evidence type="ECO:0000256" key="3">
    <source>
        <dbReference type="ARBA" id="ARBA00022989"/>
    </source>
</evidence>
<feature type="transmembrane region" description="Helical" evidence="5">
    <location>
        <begin position="152"/>
        <end position="170"/>
    </location>
</feature>
<keyword evidence="2 5" id="KW-0812">Transmembrane</keyword>
<evidence type="ECO:0000256" key="4">
    <source>
        <dbReference type="ARBA" id="ARBA00023136"/>
    </source>
</evidence>
<protein>
    <submittedName>
        <fullName evidence="6">Integral membrane protein</fullName>
    </submittedName>
</protein>
<feature type="transmembrane region" description="Helical" evidence="5">
    <location>
        <begin position="41"/>
        <end position="62"/>
    </location>
</feature>
<keyword evidence="3 5" id="KW-1133">Transmembrane helix</keyword>
<dbReference type="PANTHER" id="PTHR10989">
    <property type="entry name" value="ANDROGEN-INDUCED PROTEIN 1-RELATED"/>
    <property type="match status" value="1"/>
</dbReference>
<feature type="transmembrane region" description="Helical" evidence="5">
    <location>
        <begin position="7"/>
        <end position="29"/>
    </location>
</feature>
<comment type="caution">
    <text evidence="6">The sequence shown here is derived from an EMBL/GenBank/DDBJ whole genome shotgun (WGS) entry which is preliminary data.</text>
</comment>
<dbReference type="OrthoDB" id="1898221at2759"/>
<evidence type="ECO:0000256" key="2">
    <source>
        <dbReference type="ARBA" id="ARBA00022692"/>
    </source>
</evidence>
<accession>A0A8H4EN18</accession>
<proteinExistence type="predicted"/>
<dbReference type="AlphaFoldDB" id="A0A8H4EN18"/>
<reference evidence="6 7" key="1">
    <citation type="journal article" date="2019" name="Environ. Microbiol.">
        <title>At the nexus of three kingdoms: the genome of the mycorrhizal fungus Gigaspora margarita provides insights into plant, endobacterial and fungal interactions.</title>
        <authorList>
            <person name="Venice F."/>
            <person name="Ghignone S."/>
            <person name="Salvioli di Fossalunga A."/>
            <person name="Amselem J."/>
            <person name="Novero M."/>
            <person name="Xianan X."/>
            <person name="Sedzielewska Toro K."/>
            <person name="Morin E."/>
            <person name="Lipzen A."/>
            <person name="Grigoriev I.V."/>
            <person name="Henrissat B."/>
            <person name="Martin F.M."/>
            <person name="Bonfante P."/>
        </authorList>
    </citation>
    <scope>NUCLEOTIDE SEQUENCE [LARGE SCALE GENOMIC DNA]</scope>
    <source>
        <strain evidence="6 7">BEG34</strain>
    </source>
</reference>
<dbReference type="Proteomes" id="UP000439903">
    <property type="component" value="Unassembled WGS sequence"/>
</dbReference>
<sequence>MSHQKWQLLLHTIGTISFCYSFAILPSLGRNIDLLFEFTHLTIIGLLFSLVAFVFALIYDVFSKFGKLKTISFFKVISLIKNCFMIISVPLEGLISLMYWSIIIYDERLLLEPGKPRLPFLIDLGFHLFPALYLWIDFLFFTKEFRKSHSHVFYLLAFALSYAVWIQLCYFKYGAWPYPILGKLEDSHRIIFYFACFVLCTGIYHIGAFIHSIFNNPQTTLTNSKKQKIL</sequence>
<evidence type="ECO:0000313" key="7">
    <source>
        <dbReference type="Proteomes" id="UP000439903"/>
    </source>
</evidence>
<dbReference type="GO" id="GO:0012505">
    <property type="term" value="C:endomembrane system"/>
    <property type="evidence" value="ECO:0007669"/>
    <property type="project" value="UniProtKB-SubCell"/>
</dbReference>
<keyword evidence="7" id="KW-1185">Reference proteome</keyword>
<dbReference type="PANTHER" id="PTHR10989:SF16">
    <property type="entry name" value="AT02829P-RELATED"/>
    <property type="match status" value="1"/>
</dbReference>
<feature type="transmembrane region" description="Helical" evidence="5">
    <location>
        <begin position="83"/>
        <end position="105"/>
    </location>
</feature>